<dbReference type="EMBL" id="JTLV02000001">
    <property type="protein sequence ID" value="PQM31745.1"/>
    <property type="molecule type" value="Genomic_DNA"/>
</dbReference>
<protein>
    <submittedName>
        <fullName evidence="2">Uncharacterized protein</fullName>
    </submittedName>
</protein>
<evidence type="ECO:0000313" key="2">
    <source>
        <dbReference type="EMBL" id="PQM31745.1"/>
    </source>
</evidence>
<feature type="transmembrane region" description="Helical" evidence="1">
    <location>
        <begin position="78"/>
        <end position="97"/>
    </location>
</feature>
<sequence>MPFLITFQIMMLLRGTFSAQWVASYDQQNHVVIPWYAFNFGAFGDLWMDLIGIVIYLFFSFVIFGGMKLYKRLNDLTASLKLIAASVLILADLYLAFRNGHNNFKY</sequence>
<dbReference type="Proteomes" id="UP000031565">
    <property type="component" value="Unassembled WGS sequence"/>
</dbReference>
<keyword evidence="1" id="KW-1133">Transmembrane helix</keyword>
<gene>
    <name evidence="2" type="ORF">SMSRO_SF015960</name>
</gene>
<reference evidence="2 3" key="1">
    <citation type="journal article" date="2015" name="MBio">
        <title>Genome sequence of the Drosophila melanogaster male-killing Spiroplasma strain MSRO endosymbiont.</title>
        <authorList>
            <person name="Paredes J.C."/>
            <person name="Herren J.K."/>
            <person name="Schupfer F."/>
            <person name="Marin R."/>
            <person name="Claverol S."/>
            <person name="Kuo C.H."/>
            <person name="Lemaitre B."/>
            <person name="Beven L."/>
        </authorList>
    </citation>
    <scope>NUCLEOTIDE SEQUENCE [LARGE SCALE GENOMIC DNA]</scope>
    <source>
        <strain evidence="2 3">MSRO</strain>
    </source>
</reference>
<proteinExistence type="predicted"/>
<evidence type="ECO:0000256" key="1">
    <source>
        <dbReference type="SAM" id="Phobius"/>
    </source>
</evidence>
<name>A0A2P6FE59_9MOLU</name>
<accession>A0A2P6FE59</accession>
<comment type="caution">
    <text evidence="2">The sequence shown here is derived from an EMBL/GenBank/DDBJ whole genome shotgun (WGS) entry which is preliminary data.</text>
</comment>
<organism evidence="2 3">
    <name type="scientific">Spiroplasma poulsonii</name>
    <dbReference type="NCBI Taxonomy" id="2138"/>
    <lineage>
        <taxon>Bacteria</taxon>
        <taxon>Bacillati</taxon>
        <taxon>Mycoplasmatota</taxon>
        <taxon>Mollicutes</taxon>
        <taxon>Entomoplasmatales</taxon>
        <taxon>Spiroplasmataceae</taxon>
        <taxon>Spiroplasma</taxon>
    </lineage>
</organism>
<feature type="transmembrane region" description="Helical" evidence="1">
    <location>
        <begin position="46"/>
        <end position="66"/>
    </location>
</feature>
<keyword evidence="1" id="KW-0472">Membrane</keyword>
<evidence type="ECO:0000313" key="3">
    <source>
        <dbReference type="Proteomes" id="UP000031565"/>
    </source>
</evidence>
<keyword evidence="1" id="KW-0812">Transmembrane</keyword>
<keyword evidence="3" id="KW-1185">Reference proteome</keyword>
<dbReference type="AlphaFoldDB" id="A0A2P6FE59"/>